<organism evidence="5 6">
    <name type="scientific">Plasmodium falciparum Tanzania</name>
    <name type="common">2000708</name>
    <dbReference type="NCBI Taxonomy" id="1036725"/>
    <lineage>
        <taxon>Eukaryota</taxon>
        <taxon>Sar</taxon>
        <taxon>Alveolata</taxon>
        <taxon>Apicomplexa</taxon>
        <taxon>Aconoidasida</taxon>
        <taxon>Haemosporida</taxon>
        <taxon>Plasmodiidae</taxon>
        <taxon>Plasmodium</taxon>
        <taxon>Plasmodium (Laverania)</taxon>
    </lineage>
</organism>
<reference evidence="5 6" key="1">
    <citation type="submission" date="2013-02" db="EMBL/GenBank/DDBJ databases">
        <title>The Genome Annotation of Plasmodium falciparum Tanzania (2000708).</title>
        <authorList>
            <consortium name="The Broad Institute Genome Sequencing Platform"/>
            <consortium name="The Broad Institute Genome Sequencing Center for Infectious Disease"/>
            <person name="Neafsey D."/>
            <person name="Hoffman S."/>
            <person name="Volkman S."/>
            <person name="Rosenthal P."/>
            <person name="Walker B."/>
            <person name="Young S.K."/>
            <person name="Zeng Q."/>
            <person name="Gargeya S."/>
            <person name="Fitzgerald M."/>
            <person name="Haas B."/>
            <person name="Abouelleil A."/>
            <person name="Allen A.W."/>
            <person name="Alvarado L."/>
            <person name="Arachchi H.M."/>
            <person name="Berlin A.M."/>
            <person name="Chapman S.B."/>
            <person name="Gainer-Dewar J."/>
            <person name="Goldberg J."/>
            <person name="Griggs A."/>
            <person name="Gujja S."/>
            <person name="Hansen M."/>
            <person name="Howarth C."/>
            <person name="Imamovic A."/>
            <person name="Ireland A."/>
            <person name="Larimer J."/>
            <person name="McCowan C."/>
            <person name="Murphy C."/>
            <person name="Pearson M."/>
            <person name="Poon T.W."/>
            <person name="Priest M."/>
            <person name="Roberts A."/>
            <person name="Saif S."/>
            <person name="Shea T."/>
            <person name="Sisk P."/>
            <person name="Sykes S."/>
            <person name="Wortman J."/>
            <person name="Nusbaum C."/>
            <person name="Birren B."/>
        </authorList>
    </citation>
    <scope>NUCLEOTIDE SEQUENCE [LARGE SCALE GENOMIC DNA]</scope>
    <source>
        <strain evidence="6">Tanzania (2000708)</strain>
    </source>
</reference>
<name>A0A024VY01_PLAFA</name>
<dbReference type="InterPro" id="IPR008602">
    <property type="entry name" value="Duffy-antigen-binding"/>
</dbReference>
<evidence type="ECO:0000259" key="4">
    <source>
        <dbReference type="Pfam" id="PF22672"/>
    </source>
</evidence>
<dbReference type="Proteomes" id="UP000030708">
    <property type="component" value="Unassembled WGS sequence"/>
</dbReference>
<evidence type="ECO:0000259" key="2">
    <source>
        <dbReference type="Pfam" id="PF05424"/>
    </source>
</evidence>
<dbReference type="Gene3D" id="1.20.1310.20">
    <property type="entry name" value="Duffy-antigen binding domain"/>
    <property type="match status" value="1"/>
</dbReference>
<feature type="region of interest" description="Disordered" evidence="1">
    <location>
        <begin position="55"/>
        <end position="78"/>
    </location>
</feature>
<dbReference type="GO" id="GO:0016020">
    <property type="term" value="C:membrane"/>
    <property type="evidence" value="ECO:0007669"/>
    <property type="project" value="InterPro"/>
</dbReference>
<dbReference type="EMBL" id="KI927085">
    <property type="protein sequence ID" value="ETW32781.1"/>
    <property type="molecule type" value="Genomic_DNA"/>
</dbReference>
<dbReference type="InterPro" id="IPR041480">
    <property type="entry name" value="CIDR1_gamma"/>
</dbReference>
<dbReference type="Gene3D" id="1.20.58.1930">
    <property type="match status" value="1"/>
</dbReference>
<evidence type="ECO:0000313" key="6">
    <source>
        <dbReference type="Proteomes" id="UP000030708"/>
    </source>
</evidence>
<dbReference type="AlphaFoldDB" id="A0A024VY01"/>
<dbReference type="InterPro" id="IPR042202">
    <property type="entry name" value="Duffy-ag-bd_sf"/>
</dbReference>
<reference evidence="5 6" key="2">
    <citation type="submission" date="2013-02" db="EMBL/GenBank/DDBJ databases">
        <title>The Genome Sequence of Plasmodium falciparum Tanzania (2000708).</title>
        <authorList>
            <consortium name="The Broad Institute Genome Sequencing Platform"/>
            <consortium name="The Broad Institute Genome Sequencing Center for Infectious Disease"/>
            <person name="Neafsey D."/>
            <person name="Cheeseman I."/>
            <person name="Volkman S."/>
            <person name="Adams J."/>
            <person name="Walker B."/>
            <person name="Young S.K."/>
            <person name="Zeng Q."/>
            <person name="Gargeya S."/>
            <person name="Fitzgerald M."/>
            <person name="Haas B."/>
            <person name="Abouelleil A."/>
            <person name="Alvarado L."/>
            <person name="Arachchi H.M."/>
            <person name="Berlin A.M."/>
            <person name="Chapman S.B."/>
            <person name="Dewar J."/>
            <person name="Goldberg J."/>
            <person name="Griggs A."/>
            <person name="Gujja S."/>
            <person name="Hansen M."/>
            <person name="Howarth C."/>
            <person name="Imamovic A."/>
            <person name="Larimer J."/>
            <person name="McCowan C."/>
            <person name="Murphy C."/>
            <person name="Neiman D."/>
            <person name="Pearson M."/>
            <person name="Priest M."/>
            <person name="Roberts A."/>
            <person name="Saif S."/>
            <person name="Shea T."/>
            <person name="Sisk P."/>
            <person name="Sykes S."/>
            <person name="Wortman J."/>
            <person name="Nusbaum C."/>
            <person name="Birren B."/>
        </authorList>
    </citation>
    <scope>NUCLEOTIDE SEQUENCE [LARGE SCALE GENOMIC DNA]</scope>
    <source>
        <strain evidence="6">Tanzania (2000708)</strain>
    </source>
</reference>
<evidence type="ECO:0000313" key="5">
    <source>
        <dbReference type="EMBL" id="ETW32781.1"/>
    </source>
</evidence>
<dbReference type="Pfam" id="PF18562">
    <property type="entry name" value="CIDR1_gamma"/>
    <property type="match status" value="1"/>
</dbReference>
<dbReference type="Gene3D" id="1.20.58.830">
    <property type="match status" value="1"/>
</dbReference>
<accession>A0A024VY01</accession>
<feature type="domain" description="Duffy-antigen binding" evidence="2">
    <location>
        <begin position="1"/>
        <end position="130"/>
    </location>
</feature>
<dbReference type="SUPFAM" id="SSF140924">
    <property type="entry name" value="Duffy binding domain-like"/>
    <property type="match status" value="2"/>
</dbReference>
<feature type="domain" description="Cysteine-rich interdomain region 1 gamma" evidence="3">
    <location>
        <begin position="359"/>
        <end position="408"/>
    </location>
</feature>
<dbReference type="Pfam" id="PF22672">
    <property type="entry name" value="DBL_C"/>
    <property type="match status" value="1"/>
</dbReference>
<protein>
    <submittedName>
        <fullName evidence="5">Uncharacterized protein</fullName>
    </submittedName>
</protein>
<dbReference type="FunFam" id="1.20.58.830:FF:000001">
    <property type="entry name" value="Erythrocyte membrane protein 1, PfEMP1"/>
    <property type="match status" value="1"/>
</dbReference>
<proteinExistence type="predicted"/>
<sequence>MFYTLGDYRDICIDVEDDVADALEKSVYKDSSGEEKSKMTIKQLSKLIEQFLQNSGDNKESASVKKPGTPPTTPKDWWDNNAKHIWRGMICALTYKDNEAKEQPPEVDQKVRAQLWDEEGKKPKPPQYQYTEVKLEETTDGQRTNNQPTKLSDFVKIPTYFRYLEEWGETFCFERTKRLDQIYEDCKVGENDRKNGNKKCSGYGEDCEDQLEDEPTNVPSLLCPGCGIECRKYRKWINTKKTEFEKQKNAYEEQQKKCKEESEGGGNGFCKTLTTSTTAAAFLKTLGSCKKDNENGEGNKIIFDDKGDTFKHTQYCAPCSRFTVNCKNVNCDKTKGNNCNGIKVITVNNIENQGISIGNVDMVVSDKDANGFKDVLNECAGANIFKGIRKEQWKCAKVCGYVVCKTEKENRKANNEKHIITIKALLHRWLEYFLEDYNKINKKLKT</sequence>
<dbReference type="GO" id="GO:0046789">
    <property type="term" value="F:host cell surface receptor binding"/>
    <property type="evidence" value="ECO:0007669"/>
    <property type="project" value="InterPro"/>
</dbReference>
<gene>
    <name evidence="5" type="ORF">PFTANZ_06499</name>
</gene>
<feature type="non-terminal residue" evidence="5">
    <location>
        <position position="446"/>
    </location>
</feature>
<dbReference type="InterPro" id="IPR054595">
    <property type="entry name" value="DBL_C"/>
</dbReference>
<feature type="domain" description="Duffy-binding-like" evidence="4">
    <location>
        <begin position="166"/>
        <end position="314"/>
    </location>
</feature>
<dbReference type="Pfam" id="PF05424">
    <property type="entry name" value="Duffy_binding"/>
    <property type="match status" value="1"/>
</dbReference>
<evidence type="ECO:0000259" key="3">
    <source>
        <dbReference type="Pfam" id="PF18562"/>
    </source>
</evidence>
<evidence type="ECO:0000256" key="1">
    <source>
        <dbReference type="SAM" id="MobiDB-lite"/>
    </source>
</evidence>